<organism evidence="1 2">
    <name type="scientific">Shewanella japonica</name>
    <dbReference type="NCBI Taxonomy" id="93973"/>
    <lineage>
        <taxon>Bacteria</taxon>
        <taxon>Pseudomonadati</taxon>
        <taxon>Pseudomonadota</taxon>
        <taxon>Gammaproteobacteria</taxon>
        <taxon>Alteromonadales</taxon>
        <taxon>Shewanellaceae</taxon>
        <taxon>Shewanella</taxon>
    </lineage>
</organism>
<protein>
    <submittedName>
        <fullName evidence="1">Uncharacterized protein</fullName>
    </submittedName>
</protein>
<name>A0ABM6JPK1_9GAMM</name>
<sequence length="394" mass="45125">MNMLSTYTYNVSSRAKKLPECTISRAQILELIAAYLGKKTYAALKTSSITNLLEQANKEPLIAFERCKLKAIHLNQTETASTQLANLIRDELAALIGMQSSLINQQALHYLTYVDSLTNNDDFDSRYSSESSSRFENESVNKFSYNGFEIDIKNLFTELQQSSIKGDKQSTLLEFLWLLDDLSSVTGGESSQHWYEQSLKGQTMGDTQKKWADNYAKQIKPTQAFERFISQVTISDLAFPNIDDIFEAMNSNSIEKSICYLLDAEKTLHLLNQYWGEDYDSDFKKQPFNQWLKLSALQQPNRDIIAELIENSKEPIEQHAWAQFAKENKIDVTQDDHYAINMDTGERWDEDYGPIEVGGYSGVRLLQLAPAYESKVHERSQIMLQISQKCQNRT</sequence>
<dbReference type="EMBL" id="CP020472">
    <property type="protein sequence ID" value="ARD23248.1"/>
    <property type="molecule type" value="Genomic_DNA"/>
</dbReference>
<reference evidence="1 2" key="1">
    <citation type="submission" date="2017-03" db="EMBL/GenBank/DDBJ databases">
        <title>Genome sequencing of Shewanella japonica KCTC 22435.</title>
        <authorList>
            <person name="Kim K.M."/>
        </authorList>
    </citation>
    <scope>NUCLEOTIDE SEQUENCE [LARGE SCALE GENOMIC DNA]</scope>
    <source>
        <strain evidence="1 2">KCTC 22435</strain>
    </source>
</reference>
<dbReference type="RefSeq" id="WP_080916262.1">
    <property type="nucleotide sequence ID" value="NZ_CP020472.1"/>
</dbReference>
<keyword evidence="2" id="KW-1185">Reference proteome</keyword>
<proteinExistence type="predicted"/>
<evidence type="ECO:0000313" key="2">
    <source>
        <dbReference type="Proteomes" id="UP000191820"/>
    </source>
</evidence>
<dbReference type="Proteomes" id="UP000191820">
    <property type="component" value="Chromosome"/>
</dbReference>
<accession>A0ABM6JPK1</accession>
<evidence type="ECO:0000313" key="1">
    <source>
        <dbReference type="EMBL" id="ARD23248.1"/>
    </source>
</evidence>
<gene>
    <name evidence="1" type="ORF">SJ2017_2970</name>
</gene>